<organism evidence="1 2">
    <name type="scientific">Tritrichomonas musculus</name>
    <dbReference type="NCBI Taxonomy" id="1915356"/>
    <lineage>
        <taxon>Eukaryota</taxon>
        <taxon>Metamonada</taxon>
        <taxon>Parabasalia</taxon>
        <taxon>Tritrichomonadida</taxon>
        <taxon>Tritrichomonadidae</taxon>
        <taxon>Tritrichomonas</taxon>
    </lineage>
</organism>
<dbReference type="EMBL" id="JAPFFF010000015">
    <property type="protein sequence ID" value="KAK8866649.1"/>
    <property type="molecule type" value="Genomic_DNA"/>
</dbReference>
<gene>
    <name evidence="1" type="ORF">M9Y10_009615</name>
</gene>
<evidence type="ECO:0000313" key="2">
    <source>
        <dbReference type="Proteomes" id="UP001470230"/>
    </source>
</evidence>
<reference evidence="1 2" key="1">
    <citation type="submission" date="2024-04" db="EMBL/GenBank/DDBJ databases">
        <title>Tritrichomonas musculus Genome.</title>
        <authorList>
            <person name="Alves-Ferreira E."/>
            <person name="Grigg M."/>
            <person name="Lorenzi H."/>
            <person name="Galac M."/>
        </authorList>
    </citation>
    <scope>NUCLEOTIDE SEQUENCE [LARGE SCALE GENOMIC DNA]</scope>
    <source>
        <strain evidence="1 2">EAF2021</strain>
    </source>
</reference>
<protein>
    <submittedName>
        <fullName evidence="1">Uncharacterized protein</fullName>
    </submittedName>
</protein>
<sequence>MQEEANAKAPKKQYKQAQEMMNPFIDTEEEKAAFNQNISQDTFLNVVKFNQQLGFLSEFFVQDP</sequence>
<accession>A0ABR2IQ81</accession>
<name>A0ABR2IQ81_9EUKA</name>
<proteinExistence type="predicted"/>
<evidence type="ECO:0000313" key="1">
    <source>
        <dbReference type="EMBL" id="KAK8866649.1"/>
    </source>
</evidence>
<keyword evidence="2" id="KW-1185">Reference proteome</keyword>
<dbReference type="Proteomes" id="UP001470230">
    <property type="component" value="Unassembled WGS sequence"/>
</dbReference>
<comment type="caution">
    <text evidence="1">The sequence shown here is derived from an EMBL/GenBank/DDBJ whole genome shotgun (WGS) entry which is preliminary data.</text>
</comment>